<proteinExistence type="predicted"/>
<feature type="transmembrane region" description="Helical" evidence="1">
    <location>
        <begin position="12"/>
        <end position="31"/>
    </location>
</feature>
<name>A0A8H3UJD0_VENIN</name>
<evidence type="ECO:0000256" key="1">
    <source>
        <dbReference type="SAM" id="Phobius"/>
    </source>
</evidence>
<comment type="caution">
    <text evidence="2">The sequence shown here is derived from an EMBL/GenBank/DDBJ whole genome shotgun (WGS) entry which is preliminary data.</text>
</comment>
<keyword evidence="1" id="KW-0472">Membrane</keyword>
<keyword evidence="1" id="KW-0812">Transmembrane</keyword>
<gene>
    <name evidence="2" type="ORF">EG328_006199</name>
</gene>
<evidence type="ECO:0000313" key="2">
    <source>
        <dbReference type="EMBL" id="KAE9970507.1"/>
    </source>
</evidence>
<evidence type="ECO:0000313" key="3">
    <source>
        <dbReference type="Proteomes" id="UP000447873"/>
    </source>
</evidence>
<organism evidence="2 3">
    <name type="scientific">Venturia inaequalis</name>
    <name type="common">Apple scab fungus</name>
    <dbReference type="NCBI Taxonomy" id="5025"/>
    <lineage>
        <taxon>Eukaryota</taxon>
        <taxon>Fungi</taxon>
        <taxon>Dikarya</taxon>
        <taxon>Ascomycota</taxon>
        <taxon>Pezizomycotina</taxon>
        <taxon>Dothideomycetes</taxon>
        <taxon>Pleosporomycetidae</taxon>
        <taxon>Venturiales</taxon>
        <taxon>Venturiaceae</taxon>
        <taxon>Venturia</taxon>
    </lineage>
</organism>
<sequence>MPARTNATLLPPVHVLIPFVLVILVCTSLPSEVYQLLRLSFRVAFVLLVVACLQKLFWGLGAGGFFVQW</sequence>
<dbReference type="Proteomes" id="UP000447873">
    <property type="component" value="Unassembled WGS sequence"/>
</dbReference>
<accession>A0A8H3UJD0</accession>
<protein>
    <submittedName>
        <fullName evidence="2">Uncharacterized protein</fullName>
    </submittedName>
</protein>
<feature type="transmembrane region" description="Helical" evidence="1">
    <location>
        <begin position="43"/>
        <end position="67"/>
    </location>
</feature>
<keyword evidence="1" id="KW-1133">Transmembrane helix</keyword>
<dbReference type="AlphaFoldDB" id="A0A8H3UJD0"/>
<dbReference type="EMBL" id="WNWS01000328">
    <property type="protein sequence ID" value="KAE9970507.1"/>
    <property type="molecule type" value="Genomic_DNA"/>
</dbReference>
<reference evidence="2 3" key="1">
    <citation type="submission" date="2018-12" db="EMBL/GenBank/DDBJ databases">
        <title>Venturia inaequalis Genome Resource.</title>
        <authorList>
            <person name="Lichtner F.J."/>
        </authorList>
    </citation>
    <scope>NUCLEOTIDE SEQUENCE [LARGE SCALE GENOMIC DNA]</scope>
    <source>
        <strain evidence="2 3">120213</strain>
    </source>
</reference>